<feature type="compositionally biased region" description="Polar residues" evidence="1">
    <location>
        <begin position="373"/>
        <end position="385"/>
    </location>
</feature>
<feature type="compositionally biased region" description="Low complexity" evidence="1">
    <location>
        <begin position="326"/>
        <end position="356"/>
    </location>
</feature>
<feature type="compositionally biased region" description="Low complexity" evidence="1">
    <location>
        <begin position="266"/>
        <end position="286"/>
    </location>
</feature>
<feature type="compositionally biased region" description="Polar residues" evidence="1">
    <location>
        <begin position="243"/>
        <end position="265"/>
    </location>
</feature>
<reference evidence="4" key="1">
    <citation type="submission" date="2025-08" db="UniProtKB">
        <authorList>
            <consortium name="RefSeq"/>
        </authorList>
    </citation>
    <scope>IDENTIFICATION</scope>
</reference>
<dbReference type="OrthoDB" id="348121at2759"/>
<evidence type="ECO:0000313" key="4">
    <source>
        <dbReference type="RefSeq" id="XP_026193936.1"/>
    </source>
</evidence>
<sequence>MEGGISRPDQLSGGNLFEYSPGMTSLETSIKRRRPGYVDLFRLGGKAMVSIAGSILVALTTVTALVFLVYICQLSRRRQAWPSPVGRRLAEGNGRQVGEDQSDTSDFCSVGENTAETSPESYHSGVLSDEGTEAAAFGTEGVIPAPVGPSAPQAVHVEGEGEAKKRPADDEDGGSPDAKCAKEEHWTLLEPPEPLSESINSVIDSMVAAEEDGLSVDEWIDIALGGALDAATPEDTLWESLDGLQTSPPGSPSLPSVDSETLSAHTASKPGVSSSSSVSSPVTPTAVSPTAECLAAKYSSARLAQVQTSTTPADSSLSETEDSLLETEGPISSSTDSELSTVSPASPAVPGVVHSSIGKQAEGVTEPTDSDEQMPTTSTAGVSVTSEGPLLPGGSPSSGSLSEHPFYWLPVGTQGGSMRLRYSERRGLAAIREQFTQVSQLLQSLASLLKRPSLTGKQTKDMLFLAEKLVAYVTTDMALHHRRWGPAKKAELLGLLFLVVDALYCAAEVLGESSGKQIWWPKLMDVVATAKHNVGQSSLPAQGLSQIEELILLLISALDTYSNNQRPSAEVVVALKRQLLCEQVVTAFQSESWQSWRDEDKKWNES</sequence>
<feature type="region of interest" description="Disordered" evidence="1">
    <location>
        <begin position="240"/>
        <end position="286"/>
    </location>
</feature>
<dbReference type="AlphaFoldDB" id="A0A6P6S177"/>
<evidence type="ECO:0000313" key="3">
    <source>
        <dbReference type="Proteomes" id="UP000515125"/>
    </source>
</evidence>
<keyword evidence="2" id="KW-0812">Transmembrane</keyword>
<feature type="transmembrane region" description="Helical" evidence="2">
    <location>
        <begin position="47"/>
        <end position="71"/>
    </location>
</feature>
<dbReference type="GeneID" id="34619049"/>
<evidence type="ECO:0000256" key="2">
    <source>
        <dbReference type="SAM" id="Phobius"/>
    </source>
</evidence>
<proteinExistence type="predicted"/>
<feature type="region of interest" description="Disordered" evidence="1">
    <location>
        <begin position="307"/>
        <end position="402"/>
    </location>
</feature>
<feature type="region of interest" description="Disordered" evidence="1">
    <location>
        <begin position="141"/>
        <end position="179"/>
    </location>
</feature>
<gene>
    <name evidence="4" type="primary">LOC34619049</name>
</gene>
<feature type="compositionally biased region" description="Basic and acidic residues" evidence="1">
    <location>
        <begin position="157"/>
        <end position="168"/>
    </location>
</feature>
<feature type="compositionally biased region" description="Low complexity" evidence="1">
    <location>
        <begin position="386"/>
        <end position="402"/>
    </location>
</feature>
<protein>
    <submittedName>
        <fullName evidence="4">Uncharacterized protein LOC34619049</fullName>
    </submittedName>
</protein>
<accession>A0A6P6S177</accession>
<keyword evidence="3" id="KW-1185">Reference proteome</keyword>
<dbReference type="RefSeq" id="XP_026193936.1">
    <property type="nucleotide sequence ID" value="XM_026338151.1"/>
</dbReference>
<feature type="compositionally biased region" description="Polar residues" evidence="1">
    <location>
        <begin position="104"/>
        <end position="121"/>
    </location>
</feature>
<feature type="region of interest" description="Disordered" evidence="1">
    <location>
        <begin position="82"/>
        <end position="126"/>
    </location>
</feature>
<keyword evidence="2" id="KW-0472">Membrane</keyword>
<name>A0A6P6S177_9EIME</name>
<keyword evidence="2" id="KW-1133">Transmembrane helix</keyword>
<evidence type="ECO:0000256" key="1">
    <source>
        <dbReference type="SAM" id="MobiDB-lite"/>
    </source>
</evidence>
<organism evidence="3 4">
    <name type="scientific">Cyclospora cayetanensis</name>
    <dbReference type="NCBI Taxonomy" id="88456"/>
    <lineage>
        <taxon>Eukaryota</taxon>
        <taxon>Sar</taxon>
        <taxon>Alveolata</taxon>
        <taxon>Apicomplexa</taxon>
        <taxon>Conoidasida</taxon>
        <taxon>Coccidia</taxon>
        <taxon>Eucoccidiorida</taxon>
        <taxon>Eimeriorina</taxon>
        <taxon>Eimeriidae</taxon>
        <taxon>Cyclospora</taxon>
    </lineage>
</organism>
<dbReference type="Proteomes" id="UP000515125">
    <property type="component" value="Unplaced"/>
</dbReference>